<keyword evidence="2" id="KW-1185">Reference proteome</keyword>
<dbReference type="Proteomes" id="UP000828048">
    <property type="component" value="Chromosome 5"/>
</dbReference>
<accession>A0ACB7Y4W4</accession>
<protein>
    <submittedName>
        <fullName evidence="1">Uncharacterized protein</fullName>
    </submittedName>
</protein>
<sequence>MTVVGYDVEFTNLAKYGSHIIDTDRKKARKFEDGLLLEIRNVVRPIRLATYAEVLDRALLVEQGLEDVRRIS</sequence>
<evidence type="ECO:0000313" key="2">
    <source>
        <dbReference type="Proteomes" id="UP000828048"/>
    </source>
</evidence>
<dbReference type="EMBL" id="CM037155">
    <property type="protein sequence ID" value="KAH7847975.1"/>
    <property type="molecule type" value="Genomic_DNA"/>
</dbReference>
<reference evidence="1 2" key="1">
    <citation type="journal article" date="2021" name="Hortic Res">
        <title>High-quality reference genome and annotation aids understanding of berry development for evergreen blueberry (Vaccinium darrowii).</title>
        <authorList>
            <person name="Yu J."/>
            <person name="Hulse-Kemp A.M."/>
            <person name="Babiker E."/>
            <person name="Staton M."/>
        </authorList>
    </citation>
    <scope>NUCLEOTIDE SEQUENCE [LARGE SCALE GENOMIC DNA]</scope>
    <source>
        <strain evidence="2">cv. NJ 8807/NJ 8810</strain>
        <tissue evidence="1">Young leaf</tissue>
    </source>
</reference>
<evidence type="ECO:0000313" key="1">
    <source>
        <dbReference type="EMBL" id="KAH7847975.1"/>
    </source>
</evidence>
<proteinExistence type="predicted"/>
<comment type="caution">
    <text evidence="1">The sequence shown here is derived from an EMBL/GenBank/DDBJ whole genome shotgun (WGS) entry which is preliminary data.</text>
</comment>
<gene>
    <name evidence="1" type="ORF">Vadar_032255</name>
</gene>
<organism evidence="1 2">
    <name type="scientific">Vaccinium darrowii</name>
    <dbReference type="NCBI Taxonomy" id="229202"/>
    <lineage>
        <taxon>Eukaryota</taxon>
        <taxon>Viridiplantae</taxon>
        <taxon>Streptophyta</taxon>
        <taxon>Embryophyta</taxon>
        <taxon>Tracheophyta</taxon>
        <taxon>Spermatophyta</taxon>
        <taxon>Magnoliopsida</taxon>
        <taxon>eudicotyledons</taxon>
        <taxon>Gunneridae</taxon>
        <taxon>Pentapetalae</taxon>
        <taxon>asterids</taxon>
        <taxon>Ericales</taxon>
        <taxon>Ericaceae</taxon>
        <taxon>Vaccinioideae</taxon>
        <taxon>Vaccinieae</taxon>
        <taxon>Vaccinium</taxon>
    </lineage>
</organism>
<name>A0ACB7Y4W4_9ERIC</name>